<keyword evidence="1" id="KW-0472">Membrane</keyword>
<accession>A0A0E1EPE6</accession>
<dbReference type="EMBL" id="JASOIH010000003">
    <property type="protein sequence ID" value="MDK6899401.1"/>
    <property type="molecule type" value="Genomic_DNA"/>
</dbReference>
<evidence type="ECO:0000313" key="5">
    <source>
        <dbReference type="EMBL" id="OCM71729.1"/>
    </source>
</evidence>
<reference evidence="6 11" key="3">
    <citation type="journal article" date="2018" name="Emerg. Microbes Infect.">
        <title>Phenotypic and molecular analysis of nontypeable Group B streptococci: identification of cps2a and hybrid cps2a/cps5 Group B streptococcal capsule gene clusters.</title>
        <authorList>
            <person name="Alhhazmi A."/>
            <person name="Tyrrell G.J."/>
        </authorList>
    </citation>
    <scope>NUCLEOTIDE SEQUENCE [LARGE SCALE GENOMIC DNA]</scope>
    <source>
        <strain evidence="6 11">PLGBS17</strain>
    </source>
</reference>
<evidence type="ECO:0000313" key="3">
    <source>
        <dbReference type="EMBL" id="KLL38792.1"/>
    </source>
</evidence>
<evidence type="ECO:0000313" key="8">
    <source>
        <dbReference type="Proteomes" id="UP000035174"/>
    </source>
</evidence>
<reference evidence="8 9" key="1">
    <citation type="journal article" date="2015" name="PLoS ONE">
        <title>Genomic analysis reveals the molecular basis for capsule loss in the group B streptococcus population.</title>
        <authorList>
            <consortium name="DEVANI Consortium"/>
            <person name="Rosini R."/>
            <person name="Campisi E."/>
            <person name="De Chiara M."/>
            <person name="Tettelin H."/>
            <person name="Rinaudo D."/>
            <person name="Toniolo C."/>
            <person name="Metruccio M."/>
            <person name="Guidotti S."/>
            <person name="Sorensen U.B."/>
            <person name="Kilian M."/>
            <person name="Ramirez M."/>
            <person name="Janulczyk R."/>
            <person name="Donati C."/>
            <person name="Grandi G."/>
            <person name="Margarit I."/>
        </authorList>
    </citation>
    <scope>NUCLEOTIDE SEQUENCE [LARGE SCALE GENOMIC DNA]</scope>
    <source>
        <strain evidence="3 9">DK-B-USS-215</strain>
        <strain evidence="2 8">ES-PW-063</strain>
    </source>
</reference>
<dbReference type="EMBL" id="QHGZ01000183">
    <property type="protein sequence ID" value="RDY79935.1"/>
    <property type="molecule type" value="Genomic_DNA"/>
</dbReference>
<reference evidence="7 12" key="4">
    <citation type="submission" date="2018-12" db="EMBL/GenBank/DDBJ databases">
        <authorList>
            <consortium name="Pathogen Informatics"/>
        </authorList>
    </citation>
    <scope>NUCLEOTIDE SEQUENCE [LARGE SCALE GENOMIC DNA]</scope>
    <source>
        <strain evidence="7 12">NCTC8184</strain>
    </source>
</reference>
<dbReference type="Proteomes" id="UP001230629">
    <property type="component" value="Unassembled WGS sequence"/>
</dbReference>
<dbReference type="EMBL" id="MAWT01000014">
    <property type="protein sequence ID" value="OCM71729.1"/>
    <property type="molecule type" value="Genomic_DNA"/>
</dbReference>
<evidence type="ECO:0000313" key="4">
    <source>
        <dbReference type="EMBL" id="MDK6899401.1"/>
    </source>
</evidence>
<dbReference type="Proteomes" id="UP000035174">
    <property type="component" value="Unassembled WGS sequence"/>
</dbReference>
<gene>
    <name evidence="5" type="ORF">AX245_02980</name>
    <name evidence="6" type="ORF">C4618_08590</name>
    <name evidence="7" type="ORF">NCTC8184_00496</name>
    <name evidence="4" type="ORF">QP229_05265</name>
    <name evidence="3" type="ORF">WA04_05950</name>
    <name evidence="2" type="ORF">WA45_09905</name>
</gene>
<keyword evidence="1" id="KW-0812">Transmembrane</keyword>
<evidence type="ECO:0000313" key="6">
    <source>
        <dbReference type="EMBL" id="RDY79935.1"/>
    </source>
</evidence>
<evidence type="ECO:0000313" key="12">
    <source>
        <dbReference type="Proteomes" id="UP000268870"/>
    </source>
</evidence>
<organism evidence="3 9">
    <name type="scientific">Streptococcus agalactiae</name>
    <dbReference type="NCBI Taxonomy" id="1311"/>
    <lineage>
        <taxon>Bacteria</taxon>
        <taxon>Bacillati</taxon>
        <taxon>Bacillota</taxon>
        <taxon>Bacilli</taxon>
        <taxon>Lactobacillales</taxon>
        <taxon>Streptococcaceae</taxon>
        <taxon>Streptococcus</taxon>
    </lineage>
</organism>
<evidence type="ECO:0000313" key="11">
    <source>
        <dbReference type="Proteomes" id="UP000256718"/>
    </source>
</evidence>
<dbReference type="Proteomes" id="UP000256718">
    <property type="component" value="Unassembled WGS sequence"/>
</dbReference>
<feature type="transmembrane region" description="Helical" evidence="1">
    <location>
        <begin position="28"/>
        <end position="44"/>
    </location>
</feature>
<protein>
    <submittedName>
        <fullName evidence="7">Hypothetical membrane spanning protein</fullName>
    </submittedName>
</protein>
<evidence type="ECO:0000313" key="2">
    <source>
        <dbReference type="EMBL" id="KLJ27689.1"/>
    </source>
</evidence>
<evidence type="ECO:0000313" key="9">
    <source>
        <dbReference type="Proteomes" id="UP000035346"/>
    </source>
</evidence>
<proteinExistence type="predicted"/>
<dbReference type="KEGG" id="sage:EN72_10430"/>
<evidence type="ECO:0000313" key="10">
    <source>
        <dbReference type="Proteomes" id="UP000093122"/>
    </source>
</evidence>
<dbReference type="Proteomes" id="UP000035346">
    <property type="component" value="Unassembled WGS sequence"/>
</dbReference>
<dbReference type="AlphaFoldDB" id="A0A0E1EPE6"/>
<evidence type="ECO:0000256" key="1">
    <source>
        <dbReference type="SAM" id="Phobius"/>
    </source>
</evidence>
<dbReference type="EMBL" id="LCVB01000035">
    <property type="protein sequence ID" value="KLJ27689.1"/>
    <property type="molecule type" value="Genomic_DNA"/>
</dbReference>
<dbReference type="KEGG" id="sagg:EN73_09530"/>
<dbReference type="RefSeq" id="WP_001055037.1">
    <property type="nucleotide sequence ID" value="NZ_AP018935.1"/>
</dbReference>
<reference evidence="5 10" key="2">
    <citation type="journal article" date="2016" name="Sci. Rep.">
        <title>Serotype IV Streptococcus agalactiae ST-452 has arisen from large genomic recombination events between CC23 and the hypervirulent CC17 lineages.</title>
        <authorList>
            <person name="Campisi E."/>
            <person name="Rinaudo C.D."/>
            <person name="Donati C."/>
            <person name="Barucco M."/>
            <person name="Torricelli G."/>
            <person name="Edwards M.S."/>
            <person name="Baker C.J."/>
            <person name="Margarit I."/>
            <person name="Rosini R."/>
        </authorList>
    </citation>
    <scope>NUCLEOTIDE SEQUENCE [LARGE SCALE GENOMIC DNA]</scope>
    <source>
        <strain evidence="5 10">CZ-PW-140</strain>
    </source>
</reference>
<dbReference type="Proteomes" id="UP000093122">
    <property type="component" value="Unassembled WGS sequence"/>
</dbReference>
<reference evidence="4" key="5">
    <citation type="submission" date="2023-05" db="EMBL/GenBank/DDBJ databases">
        <title>Cataloging the Phylogenetic Diversity of Human Bladder Bacteria.</title>
        <authorList>
            <person name="Du J."/>
        </authorList>
    </citation>
    <scope>NUCLEOTIDE SEQUENCE</scope>
    <source>
        <strain evidence="4">UMB8703</strain>
    </source>
</reference>
<name>A0A0E1EPE6_STRAG</name>
<dbReference type="EMBL" id="LR134265">
    <property type="protein sequence ID" value="VED64523.1"/>
    <property type="molecule type" value="Genomic_DNA"/>
</dbReference>
<evidence type="ECO:0000313" key="7">
    <source>
        <dbReference type="EMBL" id="VED64523.1"/>
    </source>
</evidence>
<feature type="transmembrane region" description="Helical" evidence="1">
    <location>
        <begin position="56"/>
        <end position="82"/>
    </location>
</feature>
<sequence>MNLVKVNSVILAGGPNVSGLKQFFQGDGIYLISVIAVFIIIKNWKEANWLKVFSTLAIYAIIVSMLKGQQILSFLGGMLRWFGVETGL</sequence>
<dbReference type="Proteomes" id="UP000268870">
    <property type="component" value="Chromosome"/>
</dbReference>
<keyword evidence="1" id="KW-1133">Transmembrane helix</keyword>
<dbReference type="EMBL" id="LBKL01000067">
    <property type="protein sequence ID" value="KLL38792.1"/>
    <property type="molecule type" value="Genomic_DNA"/>
</dbReference>